<evidence type="ECO:0000313" key="3">
    <source>
        <dbReference type="Proteomes" id="UP001165080"/>
    </source>
</evidence>
<feature type="compositionally biased region" description="Low complexity" evidence="1">
    <location>
        <begin position="204"/>
        <end position="231"/>
    </location>
</feature>
<feature type="region of interest" description="Disordered" evidence="1">
    <location>
        <begin position="265"/>
        <end position="314"/>
    </location>
</feature>
<evidence type="ECO:0000313" key="2">
    <source>
        <dbReference type="EMBL" id="GLC57473.1"/>
    </source>
</evidence>
<accession>A0A9W6BSR1</accession>
<organism evidence="2 3">
    <name type="scientific">Pleodorina starrii</name>
    <dbReference type="NCBI Taxonomy" id="330485"/>
    <lineage>
        <taxon>Eukaryota</taxon>
        <taxon>Viridiplantae</taxon>
        <taxon>Chlorophyta</taxon>
        <taxon>core chlorophytes</taxon>
        <taxon>Chlorophyceae</taxon>
        <taxon>CS clade</taxon>
        <taxon>Chlamydomonadales</taxon>
        <taxon>Volvocaceae</taxon>
        <taxon>Pleodorina</taxon>
    </lineage>
</organism>
<dbReference type="Proteomes" id="UP001165080">
    <property type="component" value="Unassembled WGS sequence"/>
</dbReference>
<gene>
    <name evidence="2" type="primary">PLEST002804</name>
    <name evidence="2" type="ORF">PLESTB_001230800</name>
</gene>
<comment type="caution">
    <text evidence="2">The sequence shown here is derived from an EMBL/GenBank/DDBJ whole genome shotgun (WGS) entry which is preliminary data.</text>
</comment>
<feature type="compositionally biased region" description="Pro residues" evidence="1">
    <location>
        <begin position="105"/>
        <end position="118"/>
    </location>
</feature>
<proteinExistence type="predicted"/>
<name>A0A9W6BSR1_9CHLO</name>
<dbReference type="EMBL" id="BRXU01000019">
    <property type="protein sequence ID" value="GLC57473.1"/>
    <property type="molecule type" value="Genomic_DNA"/>
</dbReference>
<feature type="compositionally biased region" description="Low complexity" evidence="1">
    <location>
        <begin position="79"/>
        <end position="97"/>
    </location>
</feature>
<sequence>MSVRIGTASRRRTAAVTAAAVSPRVTQLLADIAAAWQEQLQRLPRLPGCPKQVSQQQQIPTPLEALTRVLLHRSTQQEAPNIINTTSSSSPSNSSATVSCCTPAPAAPAPAAPAPAPSVPSYPIPAAASSPCCWTAHLPSKYLGLYLDVSESFLDDYEWGTTPAPAPRHSSPAAGQSSSSCSSINSSIQVAAAASSSPPPPPVQQQQQQVSAPEAEASDGATAATATAAASEPPPPFRPWGPGGQLGGSWGLNLSEALQQARNGTVGKVAAPTASSMQHSTAAGRAHIAHKAAGRAVAQQQQQRQQRQRVVRFR</sequence>
<protein>
    <submittedName>
        <fullName evidence="2">Uncharacterized protein</fullName>
    </submittedName>
</protein>
<keyword evidence="3" id="KW-1185">Reference proteome</keyword>
<feature type="compositionally biased region" description="Low complexity" evidence="1">
    <location>
        <begin position="294"/>
        <end position="305"/>
    </location>
</feature>
<reference evidence="2 3" key="1">
    <citation type="journal article" date="2023" name="Commun. Biol.">
        <title>Reorganization of the ancestral sex-determining regions during the evolution of trioecy in Pleodorina starrii.</title>
        <authorList>
            <person name="Takahashi K."/>
            <person name="Suzuki S."/>
            <person name="Kawai-Toyooka H."/>
            <person name="Yamamoto K."/>
            <person name="Hamaji T."/>
            <person name="Ootsuki R."/>
            <person name="Yamaguchi H."/>
            <person name="Kawachi M."/>
            <person name="Higashiyama T."/>
            <person name="Nozaki H."/>
        </authorList>
    </citation>
    <scope>NUCLEOTIDE SEQUENCE [LARGE SCALE GENOMIC DNA]</scope>
    <source>
        <strain evidence="2 3">NIES-4479</strain>
    </source>
</reference>
<feature type="region of interest" description="Disordered" evidence="1">
    <location>
        <begin position="189"/>
        <end position="251"/>
    </location>
</feature>
<feature type="compositionally biased region" description="Gly residues" evidence="1">
    <location>
        <begin position="241"/>
        <end position="250"/>
    </location>
</feature>
<evidence type="ECO:0000256" key="1">
    <source>
        <dbReference type="SAM" id="MobiDB-lite"/>
    </source>
</evidence>
<dbReference type="AlphaFoldDB" id="A0A9W6BSR1"/>
<feature type="region of interest" description="Disordered" evidence="1">
    <location>
        <begin position="77"/>
        <end position="118"/>
    </location>
</feature>